<reference evidence="1" key="1">
    <citation type="journal article" date="2014" name="Front. Microbiol.">
        <title>High frequency of phylogenetically diverse reductive dehalogenase-homologous genes in deep subseafloor sedimentary metagenomes.</title>
        <authorList>
            <person name="Kawai M."/>
            <person name="Futagami T."/>
            <person name="Toyoda A."/>
            <person name="Takaki Y."/>
            <person name="Nishi S."/>
            <person name="Hori S."/>
            <person name="Arai W."/>
            <person name="Tsubouchi T."/>
            <person name="Morono Y."/>
            <person name="Uchiyama I."/>
            <person name="Ito T."/>
            <person name="Fujiyama A."/>
            <person name="Inagaki F."/>
            <person name="Takami H."/>
        </authorList>
    </citation>
    <scope>NUCLEOTIDE SEQUENCE</scope>
    <source>
        <strain evidence="1">Expedition CK06-06</strain>
    </source>
</reference>
<dbReference type="AlphaFoldDB" id="X1BQT3"/>
<feature type="non-terminal residue" evidence="1">
    <location>
        <position position="1"/>
    </location>
</feature>
<evidence type="ECO:0000313" key="1">
    <source>
        <dbReference type="EMBL" id="GAG83517.1"/>
    </source>
</evidence>
<name>X1BQT3_9ZZZZ</name>
<dbReference type="Pfam" id="PF03308">
    <property type="entry name" value="MeaB"/>
    <property type="match status" value="1"/>
</dbReference>
<gene>
    <name evidence="1" type="ORF">S01H4_24165</name>
</gene>
<dbReference type="EMBL" id="BART01011318">
    <property type="protein sequence ID" value="GAG83517.1"/>
    <property type="molecule type" value="Genomic_DNA"/>
</dbReference>
<sequence>SYIDLGKKVGIICVDPTSPLTGGALLGDRIRMKQYLSV</sequence>
<protein>
    <submittedName>
        <fullName evidence="1">Uncharacterized protein</fullName>
    </submittedName>
</protein>
<comment type="caution">
    <text evidence="1">The sequence shown here is derived from an EMBL/GenBank/DDBJ whole genome shotgun (WGS) entry which is preliminary data.</text>
</comment>
<organism evidence="1">
    <name type="scientific">marine sediment metagenome</name>
    <dbReference type="NCBI Taxonomy" id="412755"/>
    <lineage>
        <taxon>unclassified sequences</taxon>
        <taxon>metagenomes</taxon>
        <taxon>ecological metagenomes</taxon>
    </lineage>
</organism>
<accession>X1BQT3</accession>
<dbReference type="Gene3D" id="3.40.50.300">
    <property type="entry name" value="P-loop containing nucleotide triphosphate hydrolases"/>
    <property type="match status" value="1"/>
</dbReference>
<dbReference type="InterPro" id="IPR027417">
    <property type="entry name" value="P-loop_NTPase"/>
</dbReference>
<proteinExistence type="predicted"/>
<dbReference type="SUPFAM" id="SSF52540">
    <property type="entry name" value="P-loop containing nucleoside triphosphate hydrolases"/>
    <property type="match status" value="1"/>
</dbReference>